<dbReference type="Proteomes" id="UP000245383">
    <property type="component" value="Unassembled WGS sequence"/>
</dbReference>
<evidence type="ECO:0000313" key="2">
    <source>
        <dbReference type="EMBL" id="PVU92257.1"/>
    </source>
</evidence>
<dbReference type="AlphaFoldDB" id="A0A2T9YIV2"/>
<dbReference type="EMBL" id="MBFR01000169">
    <property type="protein sequence ID" value="PVU92257.1"/>
    <property type="molecule type" value="Genomic_DNA"/>
</dbReference>
<comment type="caution">
    <text evidence="2">The sequence shown here is derived from an EMBL/GenBank/DDBJ whole genome shotgun (WGS) entry which is preliminary data.</text>
</comment>
<dbReference type="GO" id="GO:0003824">
    <property type="term" value="F:catalytic activity"/>
    <property type="evidence" value="ECO:0007669"/>
    <property type="project" value="InterPro"/>
</dbReference>
<evidence type="ECO:0000259" key="1">
    <source>
        <dbReference type="Pfam" id="PF03372"/>
    </source>
</evidence>
<dbReference type="SUPFAM" id="SSF56219">
    <property type="entry name" value="DNase I-like"/>
    <property type="match status" value="1"/>
</dbReference>
<gene>
    <name evidence="2" type="ORF">BB561_003948</name>
</gene>
<reference evidence="2 3" key="1">
    <citation type="journal article" date="2018" name="MBio">
        <title>Comparative Genomics Reveals the Core Gene Toolbox for the Fungus-Insect Symbiosis.</title>
        <authorList>
            <person name="Wang Y."/>
            <person name="Stata M."/>
            <person name="Wang W."/>
            <person name="Stajich J.E."/>
            <person name="White M.M."/>
            <person name="Moncalvo J.M."/>
        </authorList>
    </citation>
    <scope>NUCLEOTIDE SEQUENCE [LARGE SCALE GENOMIC DNA]</scope>
    <source>
        <strain evidence="2 3">SWE-8-4</strain>
    </source>
</reference>
<accession>A0A2T9YIV2</accession>
<dbReference type="Gene3D" id="3.60.10.10">
    <property type="entry name" value="Endonuclease/exonuclease/phosphatase"/>
    <property type="match status" value="1"/>
</dbReference>
<organism evidence="2 3">
    <name type="scientific">Smittium simulii</name>
    <dbReference type="NCBI Taxonomy" id="133385"/>
    <lineage>
        <taxon>Eukaryota</taxon>
        <taxon>Fungi</taxon>
        <taxon>Fungi incertae sedis</taxon>
        <taxon>Zoopagomycota</taxon>
        <taxon>Kickxellomycotina</taxon>
        <taxon>Harpellomycetes</taxon>
        <taxon>Harpellales</taxon>
        <taxon>Legeriomycetaceae</taxon>
        <taxon>Smittium</taxon>
    </lineage>
</organism>
<protein>
    <recommendedName>
        <fullName evidence="1">Endonuclease/exonuclease/phosphatase domain-containing protein</fullName>
    </recommendedName>
</protein>
<proteinExistence type="predicted"/>
<dbReference type="InterPro" id="IPR036691">
    <property type="entry name" value="Endo/exonu/phosph_ase_sf"/>
</dbReference>
<dbReference type="InterPro" id="IPR005135">
    <property type="entry name" value="Endo/exonuclease/phosphatase"/>
</dbReference>
<keyword evidence="3" id="KW-1185">Reference proteome</keyword>
<dbReference type="OrthoDB" id="200415at2759"/>
<dbReference type="Pfam" id="PF03372">
    <property type="entry name" value="Exo_endo_phos"/>
    <property type="match status" value="1"/>
</dbReference>
<name>A0A2T9YIV2_9FUNG</name>
<sequence>MATGNSRHVSFKTPEFDLDIDTWGPGKLQFVDCRAKKYELQEKSLSVVSWNIERGYQLEKIIKKLKNIDADILCLQELDIFNERSGNNNQLEILCQELGLNGCFVTEFVEHKSPQRSVLHQGGGMHGNAILSKFDFTCESAKHNNQPYNWDADGEKLGEPRTGGL</sequence>
<dbReference type="STRING" id="133385.A0A2T9YIV2"/>
<evidence type="ECO:0000313" key="3">
    <source>
        <dbReference type="Proteomes" id="UP000245383"/>
    </source>
</evidence>
<feature type="domain" description="Endonuclease/exonuclease/phosphatase" evidence="1">
    <location>
        <begin position="48"/>
        <end position="154"/>
    </location>
</feature>